<reference evidence="8" key="2">
    <citation type="submission" date="2023-05" db="EMBL/GenBank/DDBJ databases">
        <authorList>
            <person name="Schelkunov M.I."/>
        </authorList>
    </citation>
    <scope>NUCLEOTIDE SEQUENCE</scope>
    <source>
        <strain evidence="8">Hsosn_3</strain>
        <tissue evidence="8">Leaf</tissue>
    </source>
</reference>
<reference evidence="8" key="1">
    <citation type="submission" date="2023-02" db="EMBL/GenBank/DDBJ databases">
        <title>Genome of toxic invasive species Heracleum sosnowskyi carries increased number of genes despite the absence of recent whole-genome duplications.</title>
        <authorList>
            <person name="Schelkunov M."/>
            <person name="Shtratnikova V."/>
            <person name="Makarenko M."/>
            <person name="Klepikova A."/>
            <person name="Omelchenko D."/>
            <person name="Novikova G."/>
            <person name="Obukhova E."/>
            <person name="Bogdanov V."/>
            <person name="Penin A."/>
            <person name="Logacheva M."/>
        </authorList>
    </citation>
    <scope>NUCLEOTIDE SEQUENCE</scope>
    <source>
        <strain evidence="8">Hsosn_3</strain>
        <tissue evidence="8">Leaf</tissue>
    </source>
</reference>
<dbReference type="Proteomes" id="UP001237642">
    <property type="component" value="Unassembled WGS sequence"/>
</dbReference>
<dbReference type="EMBL" id="JAUIZM010000011">
    <property type="protein sequence ID" value="KAK1357646.1"/>
    <property type="molecule type" value="Genomic_DNA"/>
</dbReference>
<dbReference type="SUPFAM" id="SSF90229">
    <property type="entry name" value="CCCH zinc finger"/>
    <property type="match status" value="1"/>
</dbReference>
<evidence type="ECO:0000256" key="4">
    <source>
        <dbReference type="ARBA" id="ARBA00023125"/>
    </source>
</evidence>
<dbReference type="InterPro" id="IPR036855">
    <property type="entry name" value="Znf_CCCH_sf"/>
</dbReference>
<dbReference type="Gene3D" id="4.10.1000.10">
    <property type="entry name" value="Zinc finger, CCCH-type"/>
    <property type="match status" value="1"/>
</dbReference>
<name>A0AAD8M1X6_9APIA</name>
<dbReference type="AlphaFoldDB" id="A0AAD8M1X6"/>
<feature type="domain" description="C3H1-type" evidence="7">
    <location>
        <begin position="240"/>
        <end position="268"/>
    </location>
</feature>
<evidence type="ECO:0000259" key="7">
    <source>
        <dbReference type="PROSITE" id="PS50103"/>
    </source>
</evidence>
<keyword evidence="1 5" id="KW-0479">Metal-binding</keyword>
<accession>A0AAD8M1X6</accession>
<evidence type="ECO:0000256" key="5">
    <source>
        <dbReference type="PROSITE-ProRule" id="PRU00723"/>
    </source>
</evidence>
<evidence type="ECO:0000256" key="1">
    <source>
        <dbReference type="ARBA" id="ARBA00022723"/>
    </source>
</evidence>
<dbReference type="GO" id="GO:0003677">
    <property type="term" value="F:DNA binding"/>
    <property type="evidence" value="ECO:0007669"/>
    <property type="project" value="UniProtKB-KW"/>
</dbReference>
<keyword evidence="4" id="KW-0238">DNA-binding</keyword>
<keyword evidence="3 5" id="KW-0862">Zinc</keyword>
<evidence type="ECO:0000256" key="2">
    <source>
        <dbReference type="ARBA" id="ARBA00022771"/>
    </source>
</evidence>
<organism evidence="8 9">
    <name type="scientific">Heracleum sosnowskyi</name>
    <dbReference type="NCBI Taxonomy" id="360622"/>
    <lineage>
        <taxon>Eukaryota</taxon>
        <taxon>Viridiplantae</taxon>
        <taxon>Streptophyta</taxon>
        <taxon>Embryophyta</taxon>
        <taxon>Tracheophyta</taxon>
        <taxon>Spermatophyta</taxon>
        <taxon>Magnoliopsida</taxon>
        <taxon>eudicotyledons</taxon>
        <taxon>Gunneridae</taxon>
        <taxon>Pentapetalae</taxon>
        <taxon>asterids</taxon>
        <taxon>campanulids</taxon>
        <taxon>Apiales</taxon>
        <taxon>Apiaceae</taxon>
        <taxon>Apioideae</taxon>
        <taxon>apioid superclade</taxon>
        <taxon>Tordylieae</taxon>
        <taxon>Tordyliinae</taxon>
        <taxon>Heracleum</taxon>
    </lineage>
</organism>
<evidence type="ECO:0000313" key="9">
    <source>
        <dbReference type="Proteomes" id="UP001237642"/>
    </source>
</evidence>
<feature type="compositionally biased region" description="Basic and acidic residues" evidence="6">
    <location>
        <begin position="52"/>
        <end position="69"/>
    </location>
</feature>
<evidence type="ECO:0000256" key="3">
    <source>
        <dbReference type="ARBA" id="ARBA00022833"/>
    </source>
</evidence>
<feature type="region of interest" description="Disordered" evidence="6">
    <location>
        <begin position="43"/>
        <end position="75"/>
    </location>
</feature>
<comment type="caution">
    <text evidence="8">The sequence shown here is derived from an EMBL/GenBank/DDBJ whole genome shotgun (WGS) entry which is preliminary data.</text>
</comment>
<evidence type="ECO:0000313" key="8">
    <source>
        <dbReference type="EMBL" id="KAK1357646.1"/>
    </source>
</evidence>
<keyword evidence="2 5" id="KW-0863">Zinc-finger</keyword>
<protein>
    <recommendedName>
        <fullName evidence="7">C3H1-type domain-containing protein</fullName>
    </recommendedName>
</protein>
<dbReference type="PANTHER" id="PTHR33400:SF9">
    <property type="entry name" value="C3H1-TYPE DOMAIN-CONTAINING PROTEIN"/>
    <property type="match status" value="1"/>
</dbReference>
<sequence length="298" mass="32375">MASNLLKGTLCVNPNQARRQRITQIQWKCPPEFTMDPNWRVAAGEESTEAVAQRRVDPDPRPDAAKPEASDNSDGRTLVIPITAIEEEGNLINNSSAEFLTTAAMDGETISLSIDALNALNAVALRQGEPPISMGLFMQWLNSDKVRRFISGQSVPEIQSMLNDPTHSVPFVSSKSDQPNFSTGDNCVGQNTGVVSKPRDVEMLNKEFEASDISGHSTPLMNPSSLSGNTQIGQGRLTLKPPQKLCNFFNTTMGCRYGAGCRFRHSKSDQASPSGVEALPSAKRVKPGSERGSLCKRR</sequence>
<dbReference type="GO" id="GO:0008270">
    <property type="term" value="F:zinc ion binding"/>
    <property type="evidence" value="ECO:0007669"/>
    <property type="project" value="UniProtKB-KW"/>
</dbReference>
<evidence type="ECO:0000256" key="6">
    <source>
        <dbReference type="SAM" id="MobiDB-lite"/>
    </source>
</evidence>
<dbReference type="PANTHER" id="PTHR33400">
    <property type="entry name" value="ZINC FINGER CCCH DOMAIN-CONTAINING PROTEIN 6-RELATED"/>
    <property type="match status" value="1"/>
</dbReference>
<feature type="zinc finger region" description="C3H1-type" evidence="5">
    <location>
        <begin position="240"/>
        <end position="268"/>
    </location>
</feature>
<gene>
    <name evidence="8" type="ORF">POM88_050902</name>
</gene>
<dbReference type="PROSITE" id="PS50103">
    <property type="entry name" value="ZF_C3H1"/>
    <property type="match status" value="1"/>
</dbReference>
<proteinExistence type="predicted"/>
<feature type="region of interest" description="Disordered" evidence="6">
    <location>
        <begin position="266"/>
        <end position="298"/>
    </location>
</feature>
<feature type="region of interest" description="Disordered" evidence="6">
    <location>
        <begin position="173"/>
        <end position="193"/>
    </location>
</feature>
<keyword evidence="9" id="KW-1185">Reference proteome</keyword>
<dbReference type="InterPro" id="IPR000571">
    <property type="entry name" value="Znf_CCCH"/>
</dbReference>